<evidence type="ECO:0000256" key="1">
    <source>
        <dbReference type="SAM" id="Phobius"/>
    </source>
</evidence>
<feature type="non-terminal residue" evidence="2">
    <location>
        <position position="127"/>
    </location>
</feature>
<dbReference type="Proteomes" id="UP001153678">
    <property type="component" value="Unassembled WGS sequence"/>
</dbReference>
<gene>
    <name evidence="2" type="ORF">FWILDA_LOCUS17062</name>
</gene>
<keyword evidence="1" id="KW-0812">Transmembrane</keyword>
<feature type="transmembrane region" description="Helical" evidence="1">
    <location>
        <begin position="64"/>
        <end position="85"/>
    </location>
</feature>
<dbReference type="AlphaFoldDB" id="A0A9W4X967"/>
<comment type="caution">
    <text evidence="2">The sequence shown here is derived from an EMBL/GenBank/DDBJ whole genome shotgun (WGS) entry which is preliminary data.</text>
</comment>
<name>A0A9W4X967_9GLOM</name>
<dbReference type="EMBL" id="CAMKVN010012406">
    <property type="protein sequence ID" value="CAI2195410.1"/>
    <property type="molecule type" value="Genomic_DNA"/>
</dbReference>
<evidence type="ECO:0000313" key="3">
    <source>
        <dbReference type="Proteomes" id="UP001153678"/>
    </source>
</evidence>
<sequence length="127" mass="14463">MNDAMVLVAGPPELTLITYFTDIKMVRTLKFRHMPRSIRRYTHYNTAKLNEYTKTTKTDKLPNLTFVAVGMSVGFGTLTVINSIVDRSVGPIYTKLNEQNTSIKEKFDEQNASIKGKFDEQNALIKK</sequence>
<keyword evidence="3" id="KW-1185">Reference proteome</keyword>
<proteinExistence type="predicted"/>
<protein>
    <submittedName>
        <fullName evidence="2">17057_t:CDS:1</fullName>
    </submittedName>
</protein>
<accession>A0A9W4X967</accession>
<reference evidence="2" key="1">
    <citation type="submission" date="2022-08" db="EMBL/GenBank/DDBJ databases">
        <authorList>
            <person name="Kallberg Y."/>
            <person name="Tangrot J."/>
            <person name="Rosling A."/>
        </authorList>
    </citation>
    <scope>NUCLEOTIDE SEQUENCE</scope>
    <source>
        <strain evidence="2">Wild A</strain>
    </source>
</reference>
<evidence type="ECO:0000313" key="2">
    <source>
        <dbReference type="EMBL" id="CAI2195410.1"/>
    </source>
</evidence>
<keyword evidence="1" id="KW-1133">Transmembrane helix</keyword>
<keyword evidence="1" id="KW-0472">Membrane</keyword>
<organism evidence="2 3">
    <name type="scientific">Funneliformis geosporum</name>
    <dbReference type="NCBI Taxonomy" id="1117311"/>
    <lineage>
        <taxon>Eukaryota</taxon>
        <taxon>Fungi</taxon>
        <taxon>Fungi incertae sedis</taxon>
        <taxon>Mucoromycota</taxon>
        <taxon>Glomeromycotina</taxon>
        <taxon>Glomeromycetes</taxon>
        <taxon>Glomerales</taxon>
        <taxon>Glomeraceae</taxon>
        <taxon>Funneliformis</taxon>
    </lineage>
</organism>